<dbReference type="EC" id="3.2.1.51" evidence="3"/>
<evidence type="ECO:0000259" key="10">
    <source>
        <dbReference type="Pfam" id="PF16757"/>
    </source>
</evidence>
<feature type="region of interest" description="Disordered" evidence="8">
    <location>
        <begin position="1"/>
        <end position="28"/>
    </location>
</feature>
<protein>
    <recommendedName>
        <fullName evidence="3">alpha-L-fucosidase</fullName>
        <ecNumber evidence="3">3.2.1.51</ecNumber>
    </recommendedName>
</protein>
<keyword evidence="12" id="KW-1185">Reference proteome</keyword>
<evidence type="ECO:0000313" key="11">
    <source>
        <dbReference type="EMBL" id="PKV95462.1"/>
    </source>
</evidence>
<dbReference type="GO" id="GO:0004560">
    <property type="term" value="F:alpha-L-fucosidase activity"/>
    <property type="evidence" value="ECO:0007669"/>
    <property type="project" value="InterPro"/>
</dbReference>
<dbReference type="Gene3D" id="3.20.20.80">
    <property type="entry name" value="Glycosidases"/>
    <property type="match status" value="1"/>
</dbReference>
<evidence type="ECO:0000256" key="5">
    <source>
        <dbReference type="ARBA" id="ARBA00022801"/>
    </source>
</evidence>
<evidence type="ECO:0000256" key="8">
    <source>
        <dbReference type="SAM" id="MobiDB-lite"/>
    </source>
</evidence>
<dbReference type="SUPFAM" id="SSF51445">
    <property type="entry name" value="(Trans)glycosidases"/>
    <property type="match status" value="1"/>
</dbReference>
<dbReference type="GO" id="GO:0016139">
    <property type="term" value="P:glycoside catabolic process"/>
    <property type="evidence" value="ECO:0007669"/>
    <property type="project" value="TreeGrafter"/>
</dbReference>
<dbReference type="InterPro" id="IPR016286">
    <property type="entry name" value="FUC_metazoa-typ"/>
</dbReference>
<keyword evidence="6" id="KW-0326">Glycosidase</keyword>
<comment type="similarity">
    <text evidence="2">Belongs to the glycosyl hydrolase 29 family.</text>
</comment>
<evidence type="ECO:0000259" key="9">
    <source>
        <dbReference type="Pfam" id="PF01120"/>
    </source>
</evidence>
<feature type="compositionally biased region" description="Basic and acidic residues" evidence="8">
    <location>
        <begin position="13"/>
        <end position="28"/>
    </location>
</feature>
<dbReference type="Gene3D" id="2.60.40.1180">
    <property type="entry name" value="Golgi alpha-mannosidase II"/>
    <property type="match status" value="1"/>
</dbReference>
<evidence type="ECO:0000313" key="12">
    <source>
        <dbReference type="Proteomes" id="UP000233750"/>
    </source>
</evidence>
<evidence type="ECO:0000256" key="1">
    <source>
        <dbReference type="ARBA" id="ARBA00004071"/>
    </source>
</evidence>
<dbReference type="InterPro" id="IPR031919">
    <property type="entry name" value="Fucosidase_C"/>
</dbReference>
<dbReference type="AlphaFoldDB" id="A0A2N3WNM6"/>
<dbReference type="EMBL" id="PJMY01000003">
    <property type="protein sequence ID" value="PKV95462.1"/>
    <property type="molecule type" value="Genomic_DNA"/>
</dbReference>
<dbReference type="PIRSF" id="PIRSF001092">
    <property type="entry name" value="Alpha-L-fucosidase"/>
    <property type="match status" value="1"/>
</dbReference>
<name>A0A2N3WNM6_9PSEU</name>
<evidence type="ECO:0000256" key="7">
    <source>
        <dbReference type="PIRSR" id="PIRSR001092-1"/>
    </source>
</evidence>
<dbReference type="GO" id="GO:0006004">
    <property type="term" value="P:fucose metabolic process"/>
    <property type="evidence" value="ECO:0007669"/>
    <property type="project" value="InterPro"/>
</dbReference>
<dbReference type="PANTHER" id="PTHR10030">
    <property type="entry name" value="ALPHA-L-FUCOSIDASE"/>
    <property type="match status" value="1"/>
</dbReference>
<dbReference type="Pfam" id="PF16757">
    <property type="entry name" value="Fucosidase_C"/>
    <property type="match status" value="1"/>
</dbReference>
<feature type="site" description="May be important for catalysis" evidence="7">
    <location>
        <position position="334"/>
    </location>
</feature>
<proteinExistence type="inferred from homology"/>
<evidence type="ECO:0000256" key="3">
    <source>
        <dbReference type="ARBA" id="ARBA00012662"/>
    </source>
</evidence>
<keyword evidence="4" id="KW-0732">Signal</keyword>
<comment type="caution">
    <text evidence="11">The sequence shown here is derived from an EMBL/GenBank/DDBJ whole genome shotgun (WGS) entry which is preliminary data.</text>
</comment>
<dbReference type="Pfam" id="PF01120">
    <property type="entry name" value="Alpha_L_fucos"/>
    <property type="match status" value="1"/>
</dbReference>
<dbReference type="Proteomes" id="UP000233750">
    <property type="component" value="Unassembled WGS sequence"/>
</dbReference>
<accession>A0A2N3WNM6</accession>
<dbReference type="PANTHER" id="PTHR10030:SF37">
    <property type="entry name" value="ALPHA-L-FUCOSIDASE-RELATED"/>
    <property type="match status" value="1"/>
</dbReference>
<evidence type="ECO:0000256" key="2">
    <source>
        <dbReference type="ARBA" id="ARBA00007951"/>
    </source>
</evidence>
<evidence type="ECO:0000256" key="4">
    <source>
        <dbReference type="ARBA" id="ARBA00022729"/>
    </source>
</evidence>
<reference evidence="11 12" key="1">
    <citation type="submission" date="2017-12" db="EMBL/GenBank/DDBJ databases">
        <title>Sequencing the genomes of 1000 Actinobacteria strains.</title>
        <authorList>
            <person name="Klenk H.-P."/>
        </authorList>
    </citation>
    <scope>NUCLEOTIDE SEQUENCE [LARGE SCALE GENOMIC DNA]</scope>
    <source>
        <strain evidence="11 12">DSM 45165</strain>
    </source>
</reference>
<comment type="function">
    <text evidence="1">Alpha-L-fucosidase is responsible for hydrolyzing the alpha-1,6-linked fucose joined to the reducing-end N-acetylglucosamine of the carbohydrate moieties of glycoproteins.</text>
</comment>
<dbReference type="InterPro" id="IPR017853">
    <property type="entry name" value="GH"/>
</dbReference>
<feature type="domain" description="Alpha-L-fucosidase C-terminal" evidence="10">
    <location>
        <begin position="417"/>
        <end position="499"/>
    </location>
</feature>
<dbReference type="InterPro" id="IPR013780">
    <property type="entry name" value="Glyco_hydro_b"/>
</dbReference>
<dbReference type="SMART" id="SM00812">
    <property type="entry name" value="Alpha_L_fucos"/>
    <property type="match status" value="1"/>
</dbReference>
<gene>
    <name evidence="11" type="ORF">ATK30_6383</name>
</gene>
<dbReference type="GO" id="GO:0005764">
    <property type="term" value="C:lysosome"/>
    <property type="evidence" value="ECO:0007669"/>
    <property type="project" value="TreeGrafter"/>
</dbReference>
<evidence type="ECO:0000256" key="6">
    <source>
        <dbReference type="ARBA" id="ARBA00023295"/>
    </source>
</evidence>
<organism evidence="11 12">
    <name type="scientific">Amycolatopsis echigonensis</name>
    <dbReference type="NCBI Taxonomy" id="2576905"/>
    <lineage>
        <taxon>Bacteria</taxon>
        <taxon>Bacillati</taxon>
        <taxon>Actinomycetota</taxon>
        <taxon>Actinomycetes</taxon>
        <taxon>Pseudonocardiales</taxon>
        <taxon>Pseudonocardiaceae</taxon>
        <taxon>Amycolatopsis</taxon>
    </lineage>
</organism>
<dbReference type="PRINTS" id="PR00741">
    <property type="entry name" value="GLHYDRLASE29"/>
</dbReference>
<dbReference type="InterPro" id="IPR057739">
    <property type="entry name" value="Glyco_hydro_29_N"/>
</dbReference>
<keyword evidence="5" id="KW-0378">Hydrolase</keyword>
<feature type="domain" description="Glycoside hydrolase family 29 N-terminal" evidence="9">
    <location>
        <begin position="19"/>
        <end position="404"/>
    </location>
</feature>
<dbReference type="InterPro" id="IPR000933">
    <property type="entry name" value="Glyco_hydro_29"/>
</dbReference>
<sequence>MTGDPVELPLGRDSSHTGERPAYEPTRESLARHPLPEWWDDGKFGIFVHWGAYSVPAFGSTLLPGTDRIRSRLPKTLGEYCAGEWYARLQQIPGTSAWLHHLRRYGPAAPYDHFIEQFGAERFDPDDWVSLFDDAGARYFVLTAKHHDGLALWPTATTGRNTAELGPRRDLVGELVDAARNHGGVKPGLYYSVPEWFNPAPYRGGRSSWGESALVNRLMFPQRPPRNAYTRRRVPYTGQGMVYDYAESIVRPQLRELVDRYRPSMIWCDIGGDEKYFRSNETIAYYYNRAAAANPDGVLVNDRFGDGRTHRDYTTVEQGAGMNQQPTGERSEVCRTMAESWGYDSRETADSLRGTSELVHLLVNSVAANANLLLNIGPRADGTIPEPMRERLRGIGAWLKLNGEAIYGTRPWTQPTTGKLRCTASKTTGVLYLTALSWPGRELVADFDVPTSERTRITLLGSDGRPLAWHRDGPRLVITTPGTDPACATTSQHAYVFRIDNQ</sequence>